<dbReference type="Gene3D" id="2.30.180.10">
    <property type="entry name" value="FAS1 domain"/>
    <property type="match status" value="1"/>
</dbReference>
<protein>
    <submittedName>
        <fullName evidence="3">Uncaracterized surface protein containing fasciclin (FAS1) repeats</fullName>
    </submittedName>
</protein>
<dbReference type="AlphaFoldDB" id="A0A1I0WE13"/>
<accession>A0A1I0WE13</accession>
<gene>
    <name evidence="3" type="ORF">SAMN05421688_1338</name>
</gene>
<dbReference type="Pfam" id="PF02469">
    <property type="entry name" value="Fasciclin"/>
    <property type="match status" value="1"/>
</dbReference>
<proteinExistence type="predicted"/>
<dbReference type="GO" id="GO:0005615">
    <property type="term" value="C:extracellular space"/>
    <property type="evidence" value="ECO:0007669"/>
    <property type="project" value="TreeGrafter"/>
</dbReference>
<dbReference type="PANTHER" id="PTHR10900">
    <property type="entry name" value="PERIOSTIN-RELATED"/>
    <property type="match status" value="1"/>
</dbReference>
<evidence type="ECO:0000313" key="3">
    <source>
        <dbReference type="EMBL" id="SFA86995.1"/>
    </source>
</evidence>
<reference evidence="3 4" key="1">
    <citation type="submission" date="2016-10" db="EMBL/GenBank/DDBJ databases">
        <authorList>
            <person name="de Groot N.N."/>
        </authorList>
    </citation>
    <scope>NUCLEOTIDE SEQUENCE [LARGE SCALE GENOMIC DNA]</scope>
    <source>
        <strain evidence="3 4">DSM 29316</strain>
    </source>
</reference>
<dbReference type="InterPro" id="IPR036378">
    <property type="entry name" value="FAS1_dom_sf"/>
</dbReference>
<keyword evidence="4" id="KW-1185">Reference proteome</keyword>
<dbReference type="OrthoDB" id="9800666at2"/>
<keyword evidence="1" id="KW-0732">Signal</keyword>
<sequence>MNRFSKAAILGTTMFVAAGAASAEIVNADQLNANETVVENAMKISNFSTLVAAVKAAGLAEPLMGEGPYTILAPTDAAFDKLDDGAVESLMAPENREQLTGLLQAHVIPGLLTQADIEKLILEEDVANTGVTVNTVDGEGFTVDTLSSATDISFMKEGSGTYVSTTLGGSEAGIKIIEGDIMGSNGVVHVIDGVLMPGK</sequence>
<dbReference type="InterPro" id="IPR050904">
    <property type="entry name" value="Adhesion/Biosynth-related"/>
</dbReference>
<name>A0A1I0WE13_9RHOB</name>
<evidence type="ECO:0000313" key="4">
    <source>
        <dbReference type="Proteomes" id="UP000198796"/>
    </source>
</evidence>
<dbReference type="PROSITE" id="PS50213">
    <property type="entry name" value="FAS1"/>
    <property type="match status" value="1"/>
</dbReference>
<dbReference type="SUPFAM" id="SSF82153">
    <property type="entry name" value="FAS1 domain"/>
    <property type="match status" value="1"/>
</dbReference>
<feature type="domain" description="FAS1" evidence="2">
    <location>
        <begin position="34"/>
        <end position="195"/>
    </location>
</feature>
<dbReference type="RefSeq" id="WP_092062091.1">
    <property type="nucleotide sequence ID" value="NZ_FOJU01000002.1"/>
</dbReference>
<evidence type="ECO:0000259" key="2">
    <source>
        <dbReference type="PROSITE" id="PS50213"/>
    </source>
</evidence>
<dbReference type="EMBL" id="FOJU01000002">
    <property type="protein sequence ID" value="SFA86995.1"/>
    <property type="molecule type" value="Genomic_DNA"/>
</dbReference>
<feature type="signal peptide" evidence="1">
    <location>
        <begin position="1"/>
        <end position="23"/>
    </location>
</feature>
<dbReference type="STRING" id="871651.SAMN05421688_1338"/>
<evidence type="ECO:0000256" key="1">
    <source>
        <dbReference type="SAM" id="SignalP"/>
    </source>
</evidence>
<feature type="chain" id="PRO_5011640817" evidence="1">
    <location>
        <begin position="24"/>
        <end position="199"/>
    </location>
</feature>
<organism evidence="3 4">
    <name type="scientific">Poseidonocella pacifica</name>
    <dbReference type="NCBI Taxonomy" id="871651"/>
    <lineage>
        <taxon>Bacteria</taxon>
        <taxon>Pseudomonadati</taxon>
        <taxon>Pseudomonadota</taxon>
        <taxon>Alphaproteobacteria</taxon>
        <taxon>Rhodobacterales</taxon>
        <taxon>Roseobacteraceae</taxon>
        <taxon>Poseidonocella</taxon>
    </lineage>
</organism>
<dbReference type="SMART" id="SM00554">
    <property type="entry name" value="FAS1"/>
    <property type="match status" value="1"/>
</dbReference>
<dbReference type="Proteomes" id="UP000198796">
    <property type="component" value="Unassembled WGS sequence"/>
</dbReference>
<dbReference type="InterPro" id="IPR000782">
    <property type="entry name" value="FAS1_domain"/>
</dbReference>
<dbReference type="PANTHER" id="PTHR10900:SF77">
    <property type="entry name" value="FI19380P1"/>
    <property type="match status" value="1"/>
</dbReference>